<evidence type="ECO:0000313" key="2">
    <source>
        <dbReference type="Proteomes" id="UP000620596"/>
    </source>
</evidence>
<sequence length="80" mass="9139">MKQKDLGLGLSTRRTRKQNLLEEMDQVLPWSELLAPITPHAPVAKVRYSGLAKNTAQLIKLFVLSNIWMARSRLLRRAKA</sequence>
<dbReference type="AlphaFoldDB" id="A0A916WLL4"/>
<organism evidence="1 2">
    <name type="scientific">Polaromonas eurypsychrophila</name>
    <dbReference type="NCBI Taxonomy" id="1614635"/>
    <lineage>
        <taxon>Bacteria</taxon>
        <taxon>Pseudomonadati</taxon>
        <taxon>Pseudomonadota</taxon>
        <taxon>Betaproteobacteria</taxon>
        <taxon>Burkholderiales</taxon>
        <taxon>Comamonadaceae</taxon>
        <taxon>Polaromonas</taxon>
    </lineage>
</organism>
<keyword evidence="2" id="KW-1185">Reference proteome</keyword>
<gene>
    <name evidence="1" type="ORF">GCM10011496_33170</name>
</gene>
<protein>
    <submittedName>
        <fullName evidence="1">Uncharacterized protein</fullName>
    </submittedName>
</protein>
<dbReference type="Proteomes" id="UP000620596">
    <property type="component" value="Unassembled WGS sequence"/>
</dbReference>
<name>A0A916WLL4_9BURK</name>
<evidence type="ECO:0000313" key="1">
    <source>
        <dbReference type="EMBL" id="GGB09632.1"/>
    </source>
</evidence>
<proteinExistence type="predicted"/>
<dbReference type="EMBL" id="BMIG01000015">
    <property type="protein sequence ID" value="GGB09632.1"/>
    <property type="molecule type" value="Genomic_DNA"/>
</dbReference>
<accession>A0A916WLL4</accession>
<comment type="caution">
    <text evidence="1">The sequence shown here is derived from an EMBL/GenBank/DDBJ whole genome shotgun (WGS) entry which is preliminary data.</text>
</comment>
<reference evidence="1" key="1">
    <citation type="journal article" date="2014" name="Int. J. Syst. Evol. Microbiol.">
        <title>Complete genome sequence of Corynebacterium casei LMG S-19264T (=DSM 44701T), isolated from a smear-ripened cheese.</title>
        <authorList>
            <consortium name="US DOE Joint Genome Institute (JGI-PGF)"/>
            <person name="Walter F."/>
            <person name="Albersmeier A."/>
            <person name="Kalinowski J."/>
            <person name="Ruckert C."/>
        </authorList>
    </citation>
    <scope>NUCLEOTIDE SEQUENCE</scope>
    <source>
        <strain evidence="1">CGMCC 1.15322</strain>
    </source>
</reference>
<reference evidence="1" key="2">
    <citation type="submission" date="2020-09" db="EMBL/GenBank/DDBJ databases">
        <authorList>
            <person name="Sun Q."/>
            <person name="Zhou Y."/>
        </authorList>
    </citation>
    <scope>NUCLEOTIDE SEQUENCE</scope>
    <source>
        <strain evidence="1">CGMCC 1.15322</strain>
    </source>
</reference>